<keyword evidence="5" id="KW-0464">Manganese</keyword>
<dbReference type="STRING" id="645134.A0A0L0HQD1"/>
<feature type="binding site" evidence="5">
    <location>
        <position position="141"/>
    </location>
    <ligand>
        <name>phosphoenolpyruvate</name>
        <dbReference type="ChEBI" id="CHEBI:58702"/>
    </ligand>
</feature>
<dbReference type="SUPFAM" id="SSF51569">
    <property type="entry name" value="Aldolase"/>
    <property type="match status" value="1"/>
</dbReference>
<evidence type="ECO:0000313" key="8">
    <source>
        <dbReference type="Proteomes" id="UP000053201"/>
    </source>
</evidence>
<dbReference type="InParanoid" id="A0A0L0HQD1"/>
<dbReference type="AlphaFoldDB" id="A0A0L0HQD1"/>
<evidence type="ECO:0000256" key="1">
    <source>
        <dbReference type="ARBA" id="ARBA00004688"/>
    </source>
</evidence>
<protein>
    <recommendedName>
        <fullName evidence="6">Phospho-2-dehydro-3-deoxyheptonate aldolase</fullName>
        <ecNumber evidence="6">2.5.1.54</ecNumber>
    </recommendedName>
</protein>
<feature type="non-terminal residue" evidence="7">
    <location>
        <position position="1"/>
    </location>
</feature>
<dbReference type="eggNOG" id="ENOG502QPP7">
    <property type="taxonomic scope" value="Eukaryota"/>
</dbReference>
<feature type="binding site" evidence="5">
    <location>
        <position position="102"/>
    </location>
    <ligand>
        <name>Mn(2+)</name>
        <dbReference type="ChEBI" id="CHEBI:29035"/>
    </ligand>
</feature>
<keyword evidence="6" id="KW-0057">Aromatic amino acid biosynthesis</keyword>
<evidence type="ECO:0000256" key="4">
    <source>
        <dbReference type="ARBA" id="ARBA00047508"/>
    </source>
</evidence>
<dbReference type="OMA" id="FKVMMQM"/>
<comment type="similarity">
    <text evidence="2 6">Belongs to the class-II DAHP synthase family.</text>
</comment>
<dbReference type="GO" id="GO:0003849">
    <property type="term" value="F:3-deoxy-7-phosphoheptulonate synthase activity"/>
    <property type="evidence" value="ECO:0007669"/>
    <property type="project" value="UniProtKB-EC"/>
</dbReference>
<feature type="binding site" evidence="5">
    <location>
        <position position="327"/>
    </location>
    <ligand>
        <name>phosphoenolpyruvate</name>
        <dbReference type="ChEBI" id="CHEBI:58702"/>
    </ligand>
</feature>
<dbReference type="EC" id="2.5.1.54" evidence="6"/>
<keyword evidence="3 6" id="KW-0808">Transferase</keyword>
<keyword evidence="8" id="KW-1185">Reference proteome</keyword>
<dbReference type="GO" id="GO:0009423">
    <property type="term" value="P:chorismate biosynthetic process"/>
    <property type="evidence" value="ECO:0007669"/>
    <property type="project" value="UniProtKB-UniPathway"/>
</dbReference>
<evidence type="ECO:0000256" key="3">
    <source>
        <dbReference type="ARBA" id="ARBA00022679"/>
    </source>
</evidence>
<dbReference type="InterPro" id="IPR002480">
    <property type="entry name" value="DAHP_synth_2"/>
</dbReference>
<keyword evidence="6" id="KW-0028">Amino-acid biosynthesis</keyword>
<feature type="binding site" evidence="5">
    <location>
        <position position="358"/>
    </location>
    <ligand>
        <name>phosphoenolpyruvate</name>
        <dbReference type="ChEBI" id="CHEBI:58702"/>
    </ligand>
</feature>
<comment type="cofactor">
    <cofactor evidence="5">
        <name>Mn(2+)</name>
        <dbReference type="ChEBI" id="CHEBI:29035"/>
    </cofactor>
    <cofactor evidence="5">
        <name>Co(2+)</name>
        <dbReference type="ChEBI" id="CHEBI:48828"/>
    </cofactor>
    <cofactor evidence="5">
        <name>Cd(2+)</name>
        <dbReference type="ChEBI" id="CHEBI:48775"/>
    </cofactor>
    <text evidence="5">Binds 1 divalent cation per subunit. The enzyme is active with manganese, cobalt or cadmium ions.</text>
</comment>
<evidence type="ECO:0000256" key="6">
    <source>
        <dbReference type="RuleBase" id="RU363071"/>
    </source>
</evidence>
<feature type="binding site" evidence="5">
    <location>
        <position position="462"/>
    </location>
    <ligand>
        <name>Mn(2+)</name>
        <dbReference type="ChEBI" id="CHEBI:29035"/>
    </ligand>
</feature>
<name>A0A0L0HQD1_SPIPD</name>
<gene>
    <name evidence="7" type="ORF">SPPG_02318</name>
</gene>
<evidence type="ECO:0000256" key="2">
    <source>
        <dbReference type="ARBA" id="ARBA00008911"/>
    </source>
</evidence>
<dbReference type="Proteomes" id="UP000053201">
    <property type="component" value="Unassembled WGS sequence"/>
</dbReference>
<dbReference type="VEuPathDB" id="FungiDB:SPPG_02318"/>
<keyword evidence="5" id="KW-0104">Cadmium</keyword>
<reference evidence="7 8" key="1">
    <citation type="submission" date="2009-08" db="EMBL/GenBank/DDBJ databases">
        <title>The Genome Sequence of Spizellomyces punctatus strain DAOM BR117.</title>
        <authorList>
            <consortium name="The Broad Institute Genome Sequencing Platform"/>
            <person name="Russ C."/>
            <person name="Cuomo C."/>
            <person name="Shea T."/>
            <person name="Young S.K."/>
            <person name="Zeng Q."/>
            <person name="Koehrsen M."/>
            <person name="Haas B."/>
            <person name="Borodovsky M."/>
            <person name="Guigo R."/>
            <person name="Alvarado L."/>
            <person name="Berlin A."/>
            <person name="Bochicchio J."/>
            <person name="Borenstein D."/>
            <person name="Chapman S."/>
            <person name="Chen Z."/>
            <person name="Engels R."/>
            <person name="Freedman E."/>
            <person name="Gellesch M."/>
            <person name="Goldberg J."/>
            <person name="Griggs A."/>
            <person name="Gujja S."/>
            <person name="Heiman D."/>
            <person name="Hepburn T."/>
            <person name="Howarth C."/>
            <person name="Jen D."/>
            <person name="Larson L."/>
            <person name="Lewis B."/>
            <person name="Mehta T."/>
            <person name="Park D."/>
            <person name="Pearson M."/>
            <person name="Roberts A."/>
            <person name="Saif S."/>
            <person name="Shenoy N."/>
            <person name="Sisk P."/>
            <person name="Stolte C."/>
            <person name="Sykes S."/>
            <person name="Thomson T."/>
            <person name="Walk T."/>
            <person name="White J."/>
            <person name="Yandava C."/>
            <person name="Burger G."/>
            <person name="Gray M.W."/>
            <person name="Holland P.W.H."/>
            <person name="King N."/>
            <person name="Lang F.B.F."/>
            <person name="Roger A.J."/>
            <person name="Ruiz-Trillo I."/>
            <person name="Lander E."/>
            <person name="Nusbaum C."/>
        </authorList>
    </citation>
    <scope>NUCLEOTIDE SEQUENCE [LARGE SCALE GENOMIC DNA]</scope>
    <source>
        <strain evidence="7 8">DAOM BR117</strain>
    </source>
</reference>
<comment type="pathway">
    <text evidence="1 6">Metabolic intermediate biosynthesis; chorismate biosynthesis; chorismate from D-erythrose 4-phosphate and phosphoenolpyruvate: step 1/7.</text>
</comment>
<dbReference type="PANTHER" id="PTHR21337">
    <property type="entry name" value="PHOSPHO-2-DEHYDRO-3-DEOXYHEPTONATE ALDOLASE 1, 2"/>
    <property type="match status" value="1"/>
</dbReference>
<dbReference type="UniPathway" id="UPA00053">
    <property type="reaction ID" value="UER00084"/>
</dbReference>
<keyword evidence="5" id="KW-0170">Cobalt</keyword>
<feature type="binding site" evidence="5">
    <location>
        <position position="432"/>
    </location>
    <ligand>
        <name>Mn(2+)</name>
        <dbReference type="ChEBI" id="CHEBI:29035"/>
    </ligand>
</feature>
<accession>A0A0L0HQD1</accession>
<dbReference type="GO" id="GO:0008652">
    <property type="term" value="P:amino acid biosynthetic process"/>
    <property type="evidence" value="ECO:0007669"/>
    <property type="project" value="UniProtKB-KW"/>
</dbReference>
<dbReference type="OrthoDB" id="2338at2759"/>
<dbReference type="GeneID" id="27685912"/>
<dbReference type="Gene3D" id="3.20.20.70">
    <property type="entry name" value="Aldolase class I"/>
    <property type="match status" value="1"/>
</dbReference>
<evidence type="ECO:0000256" key="5">
    <source>
        <dbReference type="PIRSR" id="PIRSR602480-1"/>
    </source>
</evidence>
<comment type="catalytic activity">
    <reaction evidence="4 6">
        <text>D-erythrose 4-phosphate + phosphoenolpyruvate + H2O = 7-phospho-2-dehydro-3-deoxy-D-arabino-heptonate + phosphate</text>
        <dbReference type="Rhea" id="RHEA:14717"/>
        <dbReference type="ChEBI" id="CHEBI:15377"/>
        <dbReference type="ChEBI" id="CHEBI:16897"/>
        <dbReference type="ChEBI" id="CHEBI:43474"/>
        <dbReference type="ChEBI" id="CHEBI:58394"/>
        <dbReference type="ChEBI" id="CHEBI:58702"/>
        <dbReference type="EC" id="2.5.1.54"/>
    </reaction>
</comment>
<sequence>MPVAVSNSCRPGISGDHCAIMTESQSTHLNGDAEMNSWSPASWRSKKVLQDVAYDNPAQLQQVLQKLDRLPPLVSHQEIKKLRQQLAEVAENKRFLLQGGDCAELFDYCSQEPIENKLKVLLQMSLILVWGGRTSVTRIARMAGQYAKPRSKPTEVIDGVEYNAFRGDNVNGIDLAERKPDPQRLLGAYFHSAATINYVRALLAGDFADLHHPESWNLKSWDFGHVENPTVRAEYQAIVRRLNDALDFMRTIGADSEDNSRDAIRTVDMFTSHEGLLLEYEQQLTRKVDGEWYNLGAHYLWIGDRTRQLDGGHVEYFRGIVNPIGVKVGPSMKPEELAPLLDILDPNFEPGKVTLITRYGHDKIFTYLPAHIQAVRATKHKVVWCCDPMHGNTETTVTGVKTRRFNHIAEELSKAFRIHKECGSKLGGVHFELTGDPVTETIGGSMNLQEADLSRNYQTFCDPRLNYEQSLDIAFMIANYYEGERSSLRSL</sequence>
<dbReference type="PANTHER" id="PTHR21337:SF0">
    <property type="entry name" value="PHOSPHO-2-DEHYDRO-3-DEOXYHEPTONATE ALDOLASE"/>
    <property type="match status" value="1"/>
</dbReference>
<feature type="binding site" evidence="5">
    <location>
        <position position="390"/>
    </location>
    <ligand>
        <name>Mn(2+)</name>
        <dbReference type="ChEBI" id="CHEBI:29035"/>
    </ligand>
</feature>
<organism evidence="7 8">
    <name type="scientific">Spizellomyces punctatus (strain DAOM BR117)</name>
    <dbReference type="NCBI Taxonomy" id="645134"/>
    <lineage>
        <taxon>Eukaryota</taxon>
        <taxon>Fungi</taxon>
        <taxon>Fungi incertae sedis</taxon>
        <taxon>Chytridiomycota</taxon>
        <taxon>Chytridiomycota incertae sedis</taxon>
        <taxon>Chytridiomycetes</taxon>
        <taxon>Spizellomycetales</taxon>
        <taxon>Spizellomycetaceae</taxon>
        <taxon>Spizellomyces</taxon>
    </lineage>
</organism>
<evidence type="ECO:0000313" key="7">
    <source>
        <dbReference type="EMBL" id="KND03268.1"/>
    </source>
</evidence>
<dbReference type="Pfam" id="PF01474">
    <property type="entry name" value="DAHP_synth_2"/>
    <property type="match status" value="1"/>
</dbReference>
<dbReference type="RefSeq" id="XP_016611307.1">
    <property type="nucleotide sequence ID" value="XM_016750610.1"/>
</dbReference>
<dbReference type="InterPro" id="IPR013785">
    <property type="entry name" value="Aldolase_TIM"/>
</dbReference>
<dbReference type="GO" id="GO:0009073">
    <property type="term" value="P:aromatic amino acid family biosynthetic process"/>
    <property type="evidence" value="ECO:0007669"/>
    <property type="project" value="UniProtKB-KW"/>
</dbReference>
<proteinExistence type="inferred from homology"/>
<dbReference type="EMBL" id="KQ257452">
    <property type="protein sequence ID" value="KND03268.1"/>
    <property type="molecule type" value="Genomic_DNA"/>
</dbReference>